<sequence length="1313" mass="150268">MPQESYVNSNLSHLESLIVSCLTSDQPRLSRKFAKLKQRLDDNLPASRLLDELTREVNESQIKVDLRRAAFPVVSYPDLPVSGKREVIKEAIQSSQVVVVAGETGSGKTTQLPKICLDLGLGELGLIGHTQPRRLAARTVATRIAEELGTNIGEGVGYQVRFTDEVGEFSLIKLMTDGILLAETQHDPLLSKYQVIIIDEAHERSLNIDFLLGYIKRILPKRPDLKVIITSATIDLERFSKHFDSAPIIEVSGRTYPVDVIYRPLQSEDDDQKERSLQQGICDAVEEIIAMDRAERITGPRDVLVFLSGEREIREAADRLRKMQLRDTEIMPLYARLSVAEQTRVFENQRHIGRRIVLATNVAETSITVPNIRYVIDTGVARISRYSYRSKVQRLPIEAISQASANQRAGRCGRIAAGVCIRLYSEEDYKLRPEFTDAEIRRTNLAAVILQMLNLKLGNIADFPFIDPPDSRFISDGFKLLEELGAVNPRRQMTALGKRLSQLPVDPRIGRMVLEASKQGALKEVLVIASALSVQDPRERPMDKQQAADQAHAVYVDEHSDFLTVVNLWNSYESLRQALSQSQLRKHCQKSFLSFMRMREWRDIHRQLLLSCRQLGLKENSESADYKEIHISLLAGLLSHMGFRQENKEYLGARNRRFHLFPASALFKKPAKWIMAAELVETTKLYARMVARIEPEWAERLASHLVKRSYLEPVWQKKRAQVTAIEQVSLFGLLIIPKRTVNYGAIDPDVSHQVFIRSALVEGHYDTKARFFNHNQQLLNQIEGLEAKTRRKDLLVDEEALYDFYAERFRTYQGEHVVNGAGFEKWRKQLEHERPDALCLTEEDLLQRSTSHISQSAYPDEIKHKGMHLKLHYHFEPGAEDDGVTLSVPIALLKQLPLKRLEWLVPGMLQDKCTALLKGLPKQRRKNFVPIPDYASALYEAMVFGDGDLYEAMCLQLLRMTGVKLDPSELRDVVLPDHWRMNIRVKDAAGKQIAQGRDWQRLCEQYGHQAEKALESSPEQSWGRQGITRWDFGVIPDKIQLRQAGGIHVDAWPALQDKQESVALLAVMDAAKAKELTIQGVIRLALLALVPQIRACRKALSTHSNESVLYTGKVFNKKMLEEQILSQSVRSLMALDNDLPKDEASFELKVEAVKDGLEARIYEISKLVLVIHKQYHQAVKHLNGRVDLSTVTILNDIKSQLTHLINKTYISNISWSVLQQYPRYMDAILYRIEKYPREIPRQRMLSEQLHQWWEQYLGLKSLLEKRGSGIDELMAFRWYLEEYRVSLFAQQLGTQEPVSEKRVRQRWQTLQPD</sequence>
<dbReference type="FunFam" id="3.40.50.300:FF:000575">
    <property type="entry name" value="ATP-dependent helicase hrpA"/>
    <property type="match status" value="1"/>
</dbReference>
<dbReference type="SUPFAM" id="SSF52540">
    <property type="entry name" value="P-loop containing nucleoside triphosphate hydrolases"/>
    <property type="match status" value="1"/>
</dbReference>
<dbReference type="PROSITE" id="PS51194">
    <property type="entry name" value="HELICASE_CTER"/>
    <property type="match status" value="1"/>
</dbReference>
<dbReference type="InterPro" id="IPR011545">
    <property type="entry name" value="DEAD/DEAH_box_helicase_dom"/>
</dbReference>
<dbReference type="EMBL" id="CP043869">
    <property type="protein sequence ID" value="QEQ96132.1"/>
    <property type="molecule type" value="Genomic_DNA"/>
</dbReference>
<dbReference type="KEGG" id="ncu:F0U83_05110"/>
<evidence type="ECO:0000259" key="5">
    <source>
        <dbReference type="PROSITE" id="PS51192"/>
    </source>
</evidence>
<dbReference type="Pfam" id="PF21010">
    <property type="entry name" value="HA2_C"/>
    <property type="match status" value="1"/>
</dbReference>
<dbReference type="Pfam" id="PF11898">
    <property type="entry name" value="DUF3418"/>
    <property type="match status" value="1"/>
</dbReference>
<dbReference type="PANTHER" id="PTHR18934:SF99">
    <property type="entry name" value="ATP-DEPENDENT RNA HELICASE DHX37-RELATED"/>
    <property type="match status" value="1"/>
</dbReference>
<dbReference type="InterPro" id="IPR001650">
    <property type="entry name" value="Helicase_C-like"/>
</dbReference>
<evidence type="ECO:0000313" key="8">
    <source>
        <dbReference type="Proteomes" id="UP000324760"/>
    </source>
</evidence>
<keyword evidence="8" id="KW-1185">Reference proteome</keyword>
<dbReference type="NCBIfam" id="NF008348">
    <property type="entry name" value="PRK11131.1"/>
    <property type="match status" value="1"/>
</dbReference>
<organism evidence="7 8">
    <name type="scientific">Neptunomonas concharum</name>
    <dbReference type="NCBI Taxonomy" id="1031538"/>
    <lineage>
        <taxon>Bacteria</taxon>
        <taxon>Pseudomonadati</taxon>
        <taxon>Pseudomonadota</taxon>
        <taxon>Gammaproteobacteria</taxon>
        <taxon>Oceanospirillales</taxon>
        <taxon>Oceanospirillaceae</taxon>
        <taxon>Neptunomonas</taxon>
    </lineage>
</organism>
<dbReference type="InterPro" id="IPR011709">
    <property type="entry name" value="DEAD-box_helicase_OB_fold"/>
</dbReference>
<dbReference type="CDD" id="cd18791">
    <property type="entry name" value="SF2_C_RHA"/>
    <property type="match status" value="1"/>
</dbReference>
<feature type="domain" description="Helicase C-terminal" evidence="6">
    <location>
        <begin position="276"/>
        <end position="456"/>
    </location>
</feature>
<dbReference type="InterPro" id="IPR007502">
    <property type="entry name" value="Helicase-assoc_dom"/>
</dbReference>
<dbReference type="Gene3D" id="3.40.50.300">
    <property type="entry name" value="P-loop containing nucleotide triphosphate hydrolases"/>
    <property type="match status" value="2"/>
</dbReference>
<evidence type="ECO:0000256" key="1">
    <source>
        <dbReference type="ARBA" id="ARBA00022741"/>
    </source>
</evidence>
<evidence type="ECO:0000256" key="3">
    <source>
        <dbReference type="ARBA" id="ARBA00022806"/>
    </source>
</evidence>
<evidence type="ECO:0000313" key="7">
    <source>
        <dbReference type="EMBL" id="QEQ96132.1"/>
    </source>
</evidence>
<feature type="domain" description="Helicase ATP-binding" evidence="5">
    <location>
        <begin position="89"/>
        <end position="252"/>
    </location>
</feature>
<dbReference type="InterPro" id="IPR024590">
    <property type="entry name" value="HrpA_C"/>
</dbReference>
<dbReference type="PANTHER" id="PTHR18934">
    <property type="entry name" value="ATP-DEPENDENT RNA HELICASE"/>
    <property type="match status" value="1"/>
</dbReference>
<dbReference type="GO" id="GO:0005524">
    <property type="term" value="F:ATP binding"/>
    <property type="evidence" value="ECO:0007669"/>
    <property type="project" value="UniProtKB-KW"/>
</dbReference>
<dbReference type="OrthoDB" id="9805617at2"/>
<dbReference type="Pfam" id="PF07717">
    <property type="entry name" value="OB_NTP_bind"/>
    <property type="match status" value="1"/>
</dbReference>
<dbReference type="NCBIfam" id="TIGR01967">
    <property type="entry name" value="DEAH_box_HrpA"/>
    <property type="match status" value="1"/>
</dbReference>
<protein>
    <submittedName>
        <fullName evidence="7">ATP-dependent RNA helicase HrpA</fullName>
        <ecNumber evidence="7">3.6.4.13</ecNumber>
    </submittedName>
</protein>
<dbReference type="SMART" id="SM00487">
    <property type="entry name" value="DEXDc"/>
    <property type="match status" value="1"/>
</dbReference>
<dbReference type="PROSITE" id="PS51192">
    <property type="entry name" value="HELICASE_ATP_BIND_1"/>
    <property type="match status" value="1"/>
</dbReference>
<dbReference type="GO" id="GO:0016787">
    <property type="term" value="F:hydrolase activity"/>
    <property type="evidence" value="ECO:0007669"/>
    <property type="project" value="UniProtKB-KW"/>
</dbReference>
<dbReference type="InterPro" id="IPR010222">
    <property type="entry name" value="RNA_helicase_HrpA"/>
</dbReference>
<dbReference type="GO" id="GO:0003724">
    <property type="term" value="F:RNA helicase activity"/>
    <property type="evidence" value="ECO:0007669"/>
    <property type="project" value="UniProtKB-EC"/>
</dbReference>
<keyword evidence="3 7" id="KW-0347">Helicase</keyword>
<evidence type="ECO:0000256" key="2">
    <source>
        <dbReference type="ARBA" id="ARBA00022801"/>
    </source>
</evidence>
<evidence type="ECO:0000259" key="6">
    <source>
        <dbReference type="PROSITE" id="PS51194"/>
    </source>
</evidence>
<keyword evidence="1" id="KW-0547">Nucleotide-binding</keyword>
<dbReference type="InterPro" id="IPR014001">
    <property type="entry name" value="Helicase_ATP-bd"/>
</dbReference>
<dbReference type="Gene3D" id="1.20.120.1080">
    <property type="match status" value="1"/>
</dbReference>
<dbReference type="EC" id="3.6.4.13" evidence="7"/>
<gene>
    <name evidence="7" type="primary">hrpA</name>
    <name evidence="7" type="ORF">F0U83_05110</name>
</gene>
<dbReference type="Pfam" id="PF00271">
    <property type="entry name" value="Helicase_C"/>
    <property type="match status" value="1"/>
</dbReference>
<dbReference type="InterPro" id="IPR027417">
    <property type="entry name" value="P-loop_NTPase"/>
</dbReference>
<dbReference type="Proteomes" id="UP000324760">
    <property type="component" value="Chromosome"/>
</dbReference>
<dbReference type="Pfam" id="PF00270">
    <property type="entry name" value="DEAD"/>
    <property type="match status" value="1"/>
</dbReference>
<evidence type="ECO:0000256" key="4">
    <source>
        <dbReference type="ARBA" id="ARBA00022840"/>
    </source>
</evidence>
<dbReference type="SMART" id="SM00490">
    <property type="entry name" value="HELICc"/>
    <property type="match status" value="1"/>
</dbReference>
<dbReference type="GO" id="GO:0003723">
    <property type="term" value="F:RNA binding"/>
    <property type="evidence" value="ECO:0007669"/>
    <property type="project" value="TreeGrafter"/>
</dbReference>
<name>A0A5P1RA19_9GAMM</name>
<dbReference type="SMART" id="SM00847">
    <property type="entry name" value="HA2"/>
    <property type="match status" value="1"/>
</dbReference>
<proteinExistence type="predicted"/>
<keyword evidence="2 7" id="KW-0378">Hydrolase</keyword>
<accession>A0A5P1RA19</accession>
<reference evidence="7 8" key="1">
    <citation type="journal article" date="2019" name="Biochem. Eng. J.">
        <title>Metabolic engineering of the marine bacteria Neptunomonas concharum for the production of acetoin and meso-2,3-butanediol from acetate.</title>
        <authorList>
            <person name="Li W."/>
            <person name="Pu N."/>
            <person name="Liu C.-X."/>
            <person name="Yuan Q.-P."/>
            <person name="Li Z.-J."/>
        </authorList>
    </citation>
    <scope>NUCLEOTIDE SEQUENCE [LARGE SCALE GENOMIC DNA]</scope>
    <source>
        <strain evidence="7 8">JCM17730</strain>
    </source>
</reference>
<dbReference type="FunFam" id="1.20.120.1080:FF:000005">
    <property type="entry name" value="ATP-dependent helicase HrpA"/>
    <property type="match status" value="1"/>
</dbReference>
<keyword evidence="4" id="KW-0067">ATP-binding</keyword>